<evidence type="ECO:0008006" key="6">
    <source>
        <dbReference type="Google" id="ProtNLM"/>
    </source>
</evidence>
<dbReference type="OrthoDB" id="9808814at2"/>
<dbReference type="PRINTS" id="PR00081">
    <property type="entry name" value="GDHRDH"/>
</dbReference>
<organism evidence="4 5">
    <name type="scientific">Allocoleopsis franciscana PCC 7113</name>
    <dbReference type="NCBI Taxonomy" id="1173027"/>
    <lineage>
        <taxon>Bacteria</taxon>
        <taxon>Bacillati</taxon>
        <taxon>Cyanobacteriota</taxon>
        <taxon>Cyanophyceae</taxon>
        <taxon>Coleofasciculales</taxon>
        <taxon>Coleofasciculaceae</taxon>
        <taxon>Allocoleopsis</taxon>
        <taxon>Allocoleopsis franciscana</taxon>
    </lineage>
</organism>
<dbReference type="Pfam" id="PF00106">
    <property type="entry name" value="adh_short"/>
    <property type="match status" value="1"/>
</dbReference>
<dbReference type="EMBL" id="CP003630">
    <property type="protein sequence ID" value="AFZ19826.1"/>
    <property type="molecule type" value="Genomic_DNA"/>
</dbReference>
<dbReference type="Proteomes" id="UP000010471">
    <property type="component" value="Chromosome"/>
</dbReference>
<dbReference type="GO" id="GO:0016491">
    <property type="term" value="F:oxidoreductase activity"/>
    <property type="evidence" value="ECO:0007669"/>
    <property type="project" value="UniProtKB-KW"/>
</dbReference>
<dbReference type="SUPFAM" id="SSF51735">
    <property type="entry name" value="NAD(P)-binding Rossmann-fold domains"/>
    <property type="match status" value="1"/>
</dbReference>
<evidence type="ECO:0000313" key="5">
    <source>
        <dbReference type="Proteomes" id="UP000010471"/>
    </source>
</evidence>
<evidence type="ECO:0000256" key="2">
    <source>
        <dbReference type="ARBA" id="ARBA00023002"/>
    </source>
</evidence>
<name>K9WJ38_9CYAN</name>
<protein>
    <recommendedName>
        <fullName evidence="6">Short-chain dehydrogenase/reductase SDR</fullName>
    </recommendedName>
</protein>
<dbReference type="RefSeq" id="WP_015183962.1">
    <property type="nucleotide sequence ID" value="NC_019738.1"/>
</dbReference>
<evidence type="ECO:0000313" key="4">
    <source>
        <dbReference type="EMBL" id="AFZ19826.1"/>
    </source>
</evidence>
<dbReference type="Gene3D" id="3.40.50.720">
    <property type="entry name" value="NAD(P)-binding Rossmann-like Domain"/>
    <property type="match status" value="1"/>
</dbReference>
<proteinExistence type="inferred from homology"/>
<evidence type="ECO:0000256" key="3">
    <source>
        <dbReference type="RuleBase" id="RU000363"/>
    </source>
</evidence>
<keyword evidence="2" id="KW-0560">Oxidoreductase</keyword>
<gene>
    <name evidence="4" type="ORF">Mic7113_4124</name>
</gene>
<dbReference type="PANTHER" id="PTHR44196:SF2">
    <property type="entry name" value="SHORT-CHAIN DEHYDROGENASE-RELATED"/>
    <property type="match status" value="1"/>
</dbReference>
<reference evidence="4 5" key="1">
    <citation type="submission" date="2012-06" db="EMBL/GenBank/DDBJ databases">
        <title>Finished chromosome of genome of Microcoleus sp. PCC 7113.</title>
        <authorList>
            <consortium name="US DOE Joint Genome Institute"/>
            <person name="Gugger M."/>
            <person name="Coursin T."/>
            <person name="Rippka R."/>
            <person name="Tandeau De Marsac N."/>
            <person name="Huntemann M."/>
            <person name="Wei C.-L."/>
            <person name="Han J."/>
            <person name="Detter J.C."/>
            <person name="Han C."/>
            <person name="Tapia R."/>
            <person name="Chen A."/>
            <person name="Kyrpides N."/>
            <person name="Mavromatis K."/>
            <person name="Markowitz V."/>
            <person name="Szeto E."/>
            <person name="Ivanova N."/>
            <person name="Pagani I."/>
            <person name="Pati A."/>
            <person name="Goodwin L."/>
            <person name="Nordberg H.P."/>
            <person name="Cantor M.N."/>
            <person name="Hua S.X."/>
            <person name="Woyke T."/>
            <person name="Kerfeld C.A."/>
        </authorList>
    </citation>
    <scope>NUCLEOTIDE SEQUENCE [LARGE SCALE GENOMIC DNA]</scope>
    <source>
        <strain evidence="4 5">PCC 7113</strain>
    </source>
</reference>
<dbReference type="HOGENOM" id="CLU_010194_2_1_3"/>
<dbReference type="InterPro" id="IPR002347">
    <property type="entry name" value="SDR_fam"/>
</dbReference>
<dbReference type="PANTHER" id="PTHR44196">
    <property type="entry name" value="DEHYDROGENASE/REDUCTASE SDR FAMILY MEMBER 7B"/>
    <property type="match status" value="1"/>
</dbReference>
<dbReference type="PRINTS" id="PR00080">
    <property type="entry name" value="SDRFAMILY"/>
</dbReference>
<dbReference type="eggNOG" id="COG0300">
    <property type="taxonomic scope" value="Bacteria"/>
</dbReference>
<dbReference type="GO" id="GO:0016020">
    <property type="term" value="C:membrane"/>
    <property type="evidence" value="ECO:0007669"/>
    <property type="project" value="TreeGrafter"/>
</dbReference>
<comment type="similarity">
    <text evidence="1 3">Belongs to the short-chain dehydrogenases/reductases (SDR) family.</text>
</comment>
<dbReference type="STRING" id="1173027.Mic7113_4124"/>
<accession>K9WJ38</accession>
<dbReference type="PIRSF" id="PIRSF000126">
    <property type="entry name" value="11-beta-HSD1"/>
    <property type="match status" value="1"/>
</dbReference>
<dbReference type="AlphaFoldDB" id="K9WJ38"/>
<dbReference type="KEGG" id="mic:Mic7113_4124"/>
<dbReference type="InterPro" id="IPR036291">
    <property type="entry name" value="NAD(P)-bd_dom_sf"/>
</dbReference>
<sequence>MATALITGASSGIGAAFAKALAASQTNLVLVARSQDKLDSLAQQLQEQYPIQVEVWVQDLAIPGAATRVFEAVSEKNLAIDLLINNAGFGDYGLFSESSLATQLEMIQVNISALVELTYQFLPQIQQRRGTIINISSIAGFQPLPYMSVYAATKAFVLSFSEALWAENREKGVKIMAVCPGPTKTDFFDRAGFAQLSSATSQNQHSASAEDVVQETLKALQVDTSNVVTGGLRKKIIVNLPRFFPRDMLLKFVEQQFRPSR</sequence>
<keyword evidence="5" id="KW-1185">Reference proteome</keyword>
<evidence type="ECO:0000256" key="1">
    <source>
        <dbReference type="ARBA" id="ARBA00006484"/>
    </source>
</evidence>
<dbReference type="PATRIC" id="fig|1173027.3.peg.4555"/>